<dbReference type="GO" id="GO:0016020">
    <property type="term" value="C:membrane"/>
    <property type="evidence" value="ECO:0007669"/>
    <property type="project" value="UniProtKB-SubCell"/>
</dbReference>
<dbReference type="Proteomes" id="UP000078046">
    <property type="component" value="Unassembled WGS sequence"/>
</dbReference>
<dbReference type="Pfam" id="PF00213">
    <property type="entry name" value="OSCP"/>
    <property type="match status" value="1"/>
</dbReference>
<evidence type="ECO:0000256" key="8">
    <source>
        <dbReference type="ARBA" id="ARBA00033369"/>
    </source>
</evidence>
<keyword evidence="7" id="KW-0066">ATP synthesis</keyword>
<comment type="subcellular location">
    <subcellularLocation>
        <location evidence="1">Membrane</location>
    </subcellularLocation>
</comment>
<evidence type="ECO:0000256" key="3">
    <source>
        <dbReference type="ARBA" id="ARBA00022448"/>
    </source>
</evidence>
<keyword evidence="4" id="KW-0375">Hydrogen ion transport</keyword>
<evidence type="ECO:0000256" key="5">
    <source>
        <dbReference type="ARBA" id="ARBA00023065"/>
    </source>
</evidence>
<evidence type="ECO:0000313" key="10">
    <source>
        <dbReference type="Proteomes" id="UP000078046"/>
    </source>
</evidence>
<dbReference type="OrthoDB" id="1262810at2759"/>
<evidence type="ECO:0000256" key="7">
    <source>
        <dbReference type="ARBA" id="ARBA00023310"/>
    </source>
</evidence>
<evidence type="ECO:0000256" key="1">
    <source>
        <dbReference type="ARBA" id="ARBA00004370"/>
    </source>
</evidence>
<evidence type="ECO:0000256" key="2">
    <source>
        <dbReference type="ARBA" id="ARBA00007046"/>
    </source>
</evidence>
<accession>A0A177AYI0</accession>
<reference evidence="9 10" key="1">
    <citation type="submission" date="2016-04" db="EMBL/GenBank/DDBJ databases">
        <title>The genome of Intoshia linei affirms orthonectids as highly simplified spiralians.</title>
        <authorList>
            <person name="Mikhailov K.V."/>
            <person name="Slusarev G.S."/>
            <person name="Nikitin M.A."/>
            <person name="Logacheva M.D."/>
            <person name="Penin A."/>
            <person name="Aleoshin V."/>
            <person name="Panchin Y.V."/>
        </authorList>
    </citation>
    <scope>NUCLEOTIDE SEQUENCE [LARGE SCALE GENOMIC DNA]</scope>
    <source>
        <strain evidence="9">Intl2013</strain>
        <tissue evidence="9">Whole animal</tissue>
    </source>
</reference>
<gene>
    <name evidence="9" type="ORF">A3Q56_05173</name>
</gene>
<sequence>MHYIINRCPISIHSLNGKYAHALYSAALKRDELKKIENSLNTISNMLTQNKNIRDFIYNPCNKKSDKREALMRMNRESNLSETMKNFINIIANNGRFNCLLEISNVFKDILSAHNGEIKVLVTSARPLDSLETKELSFALQSYIKKGQILNIVSKIDSSLIGGLIIQIDNDRYIDLSTRRKINEYESVLNESLNL</sequence>
<keyword evidence="3" id="KW-0813">Transport</keyword>
<dbReference type="SUPFAM" id="SSF47928">
    <property type="entry name" value="N-terminal domain of the delta subunit of the F1F0-ATP synthase"/>
    <property type="match status" value="1"/>
</dbReference>
<dbReference type="GO" id="GO:0046933">
    <property type="term" value="F:proton-transporting ATP synthase activity, rotational mechanism"/>
    <property type="evidence" value="ECO:0007669"/>
    <property type="project" value="InterPro"/>
</dbReference>
<protein>
    <recommendedName>
        <fullName evidence="8">Oligomycin sensitivity conferral protein</fullName>
    </recommendedName>
</protein>
<dbReference type="PRINTS" id="PR00125">
    <property type="entry name" value="ATPASEDELTA"/>
</dbReference>
<keyword evidence="5" id="KW-0406">Ion transport</keyword>
<name>A0A177AYI0_9BILA</name>
<keyword evidence="10" id="KW-1185">Reference proteome</keyword>
<comment type="similarity">
    <text evidence="2">Belongs to the ATPase delta chain family.</text>
</comment>
<proteinExistence type="inferred from homology"/>
<dbReference type="PANTHER" id="PTHR11910">
    <property type="entry name" value="ATP SYNTHASE DELTA CHAIN"/>
    <property type="match status" value="1"/>
</dbReference>
<keyword evidence="6" id="KW-0472">Membrane</keyword>
<dbReference type="NCBIfam" id="TIGR01145">
    <property type="entry name" value="ATP_synt_delta"/>
    <property type="match status" value="1"/>
</dbReference>
<evidence type="ECO:0000313" key="9">
    <source>
        <dbReference type="EMBL" id="OAF67087.1"/>
    </source>
</evidence>
<dbReference type="AlphaFoldDB" id="A0A177AYI0"/>
<dbReference type="Gene3D" id="1.10.520.20">
    <property type="entry name" value="N-terminal domain of the delta subunit of the F1F0-ATP synthase"/>
    <property type="match status" value="1"/>
</dbReference>
<dbReference type="InterPro" id="IPR000711">
    <property type="entry name" value="ATPase_OSCP/dsu"/>
</dbReference>
<evidence type="ECO:0000256" key="6">
    <source>
        <dbReference type="ARBA" id="ARBA00023136"/>
    </source>
</evidence>
<evidence type="ECO:0000256" key="4">
    <source>
        <dbReference type="ARBA" id="ARBA00022781"/>
    </source>
</evidence>
<dbReference type="EMBL" id="LWCA01000748">
    <property type="protein sequence ID" value="OAF67087.1"/>
    <property type="molecule type" value="Genomic_DNA"/>
</dbReference>
<organism evidence="9 10">
    <name type="scientific">Intoshia linei</name>
    <dbReference type="NCBI Taxonomy" id="1819745"/>
    <lineage>
        <taxon>Eukaryota</taxon>
        <taxon>Metazoa</taxon>
        <taxon>Spiralia</taxon>
        <taxon>Lophotrochozoa</taxon>
        <taxon>Mesozoa</taxon>
        <taxon>Orthonectida</taxon>
        <taxon>Rhopaluridae</taxon>
        <taxon>Intoshia</taxon>
    </lineage>
</organism>
<dbReference type="InterPro" id="IPR026015">
    <property type="entry name" value="ATP_synth_OSCP/delta_N_sf"/>
</dbReference>
<comment type="caution">
    <text evidence="9">The sequence shown here is derived from an EMBL/GenBank/DDBJ whole genome shotgun (WGS) entry which is preliminary data.</text>
</comment>
<dbReference type="HAMAP" id="MF_01416">
    <property type="entry name" value="ATP_synth_delta_bact"/>
    <property type="match status" value="1"/>
</dbReference>